<comment type="caution">
    <text evidence="3">The sequence shown here is derived from an EMBL/GenBank/DDBJ whole genome shotgun (WGS) entry which is preliminary data.</text>
</comment>
<feature type="compositionally biased region" description="Acidic residues" evidence="2">
    <location>
        <begin position="1100"/>
        <end position="1116"/>
    </location>
</feature>
<feature type="region of interest" description="Disordered" evidence="2">
    <location>
        <begin position="2158"/>
        <end position="2318"/>
    </location>
</feature>
<feature type="compositionally biased region" description="Low complexity" evidence="2">
    <location>
        <begin position="359"/>
        <end position="384"/>
    </location>
</feature>
<proteinExistence type="predicted"/>
<feature type="compositionally biased region" description="Basic and acidic residues" evidence="2">
    <location>
        <begin position="3299"/>
        <end position="3312"/>
    </location>
</feature>
<feature type="compositionally biased region" description="Pro residues" evidence="2">
    <location>
        <begin position="1117"/>
        <end position="1128"/>
    </location>
</feature>
<feature type="compositionally biased region" description="Basic and acidic residues" evidence="2">
    <location>
        <begin position="4091"/>
        <end position="4106"/>
    </location>
</feature>
<dbReference type="EMBL" id="BPWL01000013">
    <property type="protein sequence ID" value="GJJ16140.1"/>
    <property type="molecule type" value="Genomic_DNA"/>
</dbReference>
<feature type="compositionally biased region" description="Polar residues" evidence="2">
    <location>
        <begin position="721"/>
        <end position="739"/>
    </location>
</feature>
<feature type="compositionally biased region" description="Low complexity" evidence="2">
    <location>
        <begin position="1354"/>
        <end position="1372"/>
    </location>
</feature>
<feature type="compositionally biased region" description="Polar residues" evidence="2">
    <location>
        <begin position="1574"/>
        <end position="1585"/>
    </location>
</feature>
<feature type="compositionally biased region" description="Polar residues" evidence="2">
    <location>
        <begin position="871"/>
        <end position="888"/>
    </location>
</feature>
<feature type="region of interest" description="Disordered" evidence="2">
    <location>
        <begin position="257"/>
        <end position="276"/>
    </location>
</feature>
<feature type="region of interest" description="Disordered" evidence="2">
    <location>
        <begin position="2424"/>
        <end position="2447"/>
    </location>
</feature>
<feature type="compositionally biased region" description="Low complexity" evidence="2">
    <location>
        <begin position="545"/>
        <end position="569"/>
    </location>
</feature>
<feature type="compositionally biased region" description="Low complexity" evidence="2">
    <location>
        <begin position="1414"/>
        <end position="1436"/>
    </location>
</feature>
<feature type="compositionally biased region" description="Low complexity" evidence="2">
    <location>
        <begin position="1129"/>
        <end position="1145"/>
    </location>
</feature>
<evidence type="ECO:0000313" key="3">
    <source>
        <dbReference type="EMBL" id="GJJ16140.1"/>
    </source>
</evidence>
<protein>
    <recommendedName>
        <fullName evidence="5">PH domain-containing protein</fullName>
    </recommendedName>
</protein>
<feature type="region of interest" description="Disordered" evidence="2">
    <location>
        <begin position="987"/>
        <end position="1023"/>
    </location>
</feature>
<feature type="region of interest" description="Disordered" evidence="2">
    <location>
        <begin position="1057"/>
        <end position="1393"/>
    </location>
</feature>
<feature type="compositionally biased region" description="Low complexity" evidence="2">
    <location>
        <begin position="191"/>
        <end position="215"/>
    </location>
</feature>
<gene>
    <name evidence="3" type="ORF">Clacol_010420</name>
</gene>
<feature type="compositionally biased region" description="Low complexity" evidence="2">
    <location>
        <begin position="1201"/>
        <end position="1344"/>
    </location>
</feature>
<sequence length="4203" mass="453727">MSDQHTSDPPTTPSKTWTSLSTYSRFDSEDASSDYYSRRTFASPARTDYNESSFADEAEVEAALSVEEGSSSNWSSHVLDPYNFPPRILSMITERTEPQSRPSSFRSSTFIPPRPASAAASNVVSKFETLPPRSVTPGNISRTTYERSGSASPERPSRPPPRSNRALDLIAFFEDKSGSDLSSSQTRTFRSPTMASSSPTFPSSSRRTQSESSSSYNTVPRSTTVPTVDSRPFSPIKSVATLSSFLSPARTETHSTYSTAVSSSKQLPRTPVPTRSPLTSVRKIVAAWKERTPSLGKSSKASSIVSDSSDEGFFSIKRREVPVDRSLPPVPIEEFSKSSNGNDNSGINVAQSGKGNGSNGNNSNNGNGGTSRKSISSGSSSNKSPFDLAELGPFVQPDREPLRVGRLWYLNVHAPPPFRWIRTQAVLYPHMLVLSWIAPGGGRGVITLDLLNCNEVRSVPSPNHPSAQDDIGTIAAREQATGSGPERTLREFLCPFQLLYPDGVERLGAESARERVRWVGAVWEALNRAVSIPDPSVRSRSPAPSIGTIKSESTSTSSSDNQSKSGSRSTVFVPPLESLPDIGGSSNASVSSRSSLVGVITTSLDDAGLYRRRASDDASIDGAGMLYPTEGSKVIAPSRSSSLRRTSSLEDLNTEFKSAFSEPQSIIFGKPVTVSSGPSTPGNVFVSPPPSAGKKGRGLGTKTSSESSESATFRTAPSRLSARTTPASSYYSFPPSQRAPSHGETPIITPLRSLQTISSESPHIRTSTLSLRGSQSASMLGDSHDGDLSDSNSLSSYPSSTPSGKRVTFPSTTSPKSPKTPSKTAATSLSRSPGIRRRTPRRSSVRKTSSSGSNVSYVTPVEGSDKENEGTVDQSLSTIRPETPTPTSDIHHTPTRNSYMATPTNLSDRPTFTRTSSIGYDLCPSSDLSDFTPLSMTMTDTYSYSFGRSQPELEERSDSDIFLSVSERAYSDRTTSDSNVYLTASEPTTYATARTPSPTSTHFSTASRAPTSTQYDSATSNGSMDFKTASTFASTEYESLESIPSSNEYQTAELCSEYETAEKCPSSPSTEFVTVEPCPCPPSPRSVSTPEVPESPESVSEPEPELELEPEIEPEPEVLPSPEVPPKSPSLVRSLSLSSESSAVPEPTPVMDSPASMSTPTPEPEILADITPISTATEEESSSPITPTPSPQSTPTPTTTPLPSISPTLSSVTLSVEAPTPSSPSSVIPSTASMITPSISTDSVTPTPSSPSSVIPSTASMITPSISTDSVTPTPSSPSSIIPSMPSMITPSISTDLVAPTPSSPSLIIPSMPSMTTPSVSTDLATPSTVSSPEEPSGGETIPSITPSSIQEETMSIISSSRPPSRMSTIPSLPDESSPRLTPSLSLGPSTRLSMATETGSVPYTVSLSLSSESSIRASTSSVVSTVSPSLLTISSRTPSTPSLSEESDPTTATSTFLLPSSISPTVRSASLPQPSSVAVSSSATPSLPSVSTPRSAVQASLYEESVGTYESSLLEPSPSVHSLPLQDGLDISYDTSFLGPTMSSQSEPQATPPALSPPQITVQPSSPPAFSERTVSSPTTQSSGEIPVYVEDIPPPRARSRSPSSLTPSSPMLIFPPLPSSPSVPSSSLSPPSEPTPSSPYSPHMDYPSSPTSTLMRTPSSVSSVSMRSSRISPDEESLYEYEISVTPTEFSPWPSLSSESSVTPQSSVTRSITETEETRSTSSSSTPIPPSSSSSATPTPTATSRSLTITPQASFRVSVSTLWSNVPSIRSQLDTIPSDVSVSEPEEPPEPIDPGRPPSSIITHDVNRLLEYLNDINVIRNGQHLDLRHHIDNIEKELKNLANKVQEESNARREPVIPRISLKDVSIGRSSVSSRSATPVPRRSPAPPSVSSMQNVRTSVLSSLTTSSSSVSWLSSHHSDDWELMSSEDLDALPMLAQPPSDPSSPSTTVSSLSSSLPSDESPESTRSSSLTPQPTPYVEPLHEQEDIPPVEPQPDVLPLFLAIQTELAGLRSHFDGTRQLIDDIHQARDLQPVQIVIPPRTEIIREERAVPDEAQQRLYSDTLREVQAALQEIRNMLAAEGRTTSVSGSTVTDDIDIQNLFAPPSAPEPPTATIPIHTPTPVPAQSRSALLDRFAELSRLPDMPEISIPLEPLPSIRIPAHRPRPRSTSPSTVFRPSSAPVTGTGGRPIGVPAFVPSESSGDEPPPDVTAPQPGQQSLRDLGHPDRPFAQAGRTTPRFTRTPAPRGSQAPPQARGTTGTTGPPPFSVPPRPPTAPPAANVFVQRRGSQPTRQTDPQPPPSQRQYVGGPPQTIPVPAVPSTELQDILQLLRNDRDARNLTLEQQDQMISYMRNLNAWLERDVRDRHAEIQGVGARIDQLRNDLSNYFAIAPASTVPAGPVPYPGAVFPPRVFQGGPPIVQQQSIPPGSRAPPFRGPGRGVRHPVPDYDDDDEGAFIPPPPEAFADIPGGIPGVPPGFMPYTGAPPPPPGFWPAGPSAYSAHAPPGFISQGRGPPRRPRIDIVSPSPTGRPRQSRFRSGVDDDDDDDEPFVPPRSAEVSPARTDITVRPPGPRPPPAPNAPPAVVFNQPSDQELSDVPRTPVTGGAPAAESAVPSQPVREAGFAQPTLQTQGVAQPAQTQQPLIIIPPPEQQRDPSVVRDQQPSTIIIQQPSHSSRDGRHSRSRSRASRPRDSIIIRPPPTDDSEDEDVREPSRGRSRTRPTSILIGGSSRPSQSRIRADDVGRIPPTVTRDDPVSSRRGSPERDSRDGRTPSYHTPSRRPSGSRYADSRRDSPERDLHDGRTPSHHTPSRRPSGSRYADSRRGSPLRQQDYSPEDEGGRPSRTSYHPSRQPSVISLGDRGHPSRRSSRHSRTPAIINVEGPGSDRDYGSGSSDRDGRPVVIVPPSRHSSRRPSASSRRSYRDDGVTVIRQPSPSRGEFYDTGDNGGRSRSRTPIIVSSRSGSRQSRRSQPAVIIPRRPESYSEDDQPPVILQRGSSPRRESQGPIYIPEPPRSSHSRPPSVIVQQDPRREYSRSRPPSVIVQQDPRRDYSRSRPPSVIVQRDQYPDDGDDYDQPQVVYAPSRASRSRSRPPTIYSSRPPSQRSQRSQVIIPERDDGYESPDRVYVPSQGRRSSRPPSIYAPQTPSRPHSVIVTQAPDDSEPSQIIYENQPRTRSRSPTIISRRSGSVRAPSERSYRAPSQYVPGPSPRPHTDFVSPDDEYDRPPISPADLADRSRGHSPSRQPIYADQPRIRSRSPTGISRRSGSIRAPSERSYRAPSQYVPGPSRSQADFVVPGDEYDRPPTDFADRSARGRSPSRQPIYADEDRSPSRVFSTRPPSIASRVSYRPDERVPTRVPSRASRVGGTYADAPVPSRSRTRTPRVVDYGDAADGPSPIRPLPAEEDPRLTPTRHGSREYDPGYHTPRQRSVLDDPLYSPPEDIRDFADAQDRVSRPASSRRGSYIGEAPPQPPVSRPSSIRSAPSEAGYVGDGRAPRFSRAPTVIPDDDGDGIRPSSPEFAPSQTGTMPGITPRDSIEEMRGIPTSRPPSGGRPQSRVFVPPEATYEDQPGARVSPQASAYSDHPGAHVMPVSPHELADVDQPGQPSVRGSPHTHVLVASPPIEMQNIGDASAPGPEPLSTPFMDDRLSLPPVDRPESTPAISPEERMAIVFNNSEDDRRLRYQDAERQRDDAAVQAEQRRDEEFYAHEADRQRVFEEGEARRNQGAEQIREEIFQGAEEGRAATAADAESLREADAERAGSERAQSIRETVRSVIESQAEAAREAAEQGAQNERQELYRIIEAERGRVADYEAKVKALEEEIVTLRDTHEAQKLESERERTAKLEEFQAELAQRDTDMREQLANITRMLEEKNAECDRLRQLDDERWAAKEERRTQKDAQCGSLKDMLQQLINEQLAAKELALQEKEERAQQRGIDDVLEALRKHQEEQNAVFKDMVDGMKADCEGHHKDTLDTIKSTAQEQIPFNVQGYLDQFSQALAGEVRMLLGEVGKLREEKRNIQHEIGFLLCTKSKYGPGGEFYEEGRPPFPGVPGGPGGFPPGGGFPGGGFPGGFGPGPGPGPGGFPGGFGHLGDSEGPPHSDGDDGPPRHAAPAWRNVQQPGPPKLSKRQRRQKAAEEAAQAQAQAQAAAGPSIIDTRNSWVTWHPDPRFAPTPSSHAADLAPPPEPSPPGLFGPRSLSPKGKRM</sequence>
<feature type="compositionally biased region" description="Polar residues" evidence="2">
    <location>
        <begin position="99"/>
        <end position="110"/>
    </location>
</feature>
<feature type="compositionally biased region" description="Pro residues" evidence="2">
    <location>
        <begin position="1186"/>
        <end position="1200"/>
    </location>
</feature>
<reference evidence="3" key="1">
    <citation type="submission" date="2021-10" db="EMBL/GenBank/DDBJ databases">
        <title>De novo Genome Assembly of Clathrus columnatus (Basidiomycota, Fungi) Using Illumina and Nanopore Sequence Data.</title>
        <authorList>
            <person name="Ogiso-Tanaka E."/>
            <person name="Itagaki H."/>
            <person name="Hosoya T."/>
            <person name="Hosaka K."/>
        </authorList>
    </citation>
    <scope>NUCLEOTIDE SEQUENCE</scope>
    <source>
        <strain evidence="3">MO-923</strain>
    </source>
</reference>
<evidence type="ECO:0000256" key="2">
    <source>
        <dbReference type="SAM" id="MobiDB-lite"/>
    </source>
</evidence>
<feature type="compositionally biased region" description="Basic and acidic residues" evidence="2">
    <location>
        <begin position="2788"/>
        <end position="2804"/>
    </location>
</feature>
<feature type="compositionally biased region" description="Low complexity" evidence="2">
    <location>
        <begin position="1085"/>
        <end position="1099"/>
    </location>
</feature>
<feature type="compositionally biased region" description="Low complexity" evidence="2">
    <location>
        <begin position="2636"/>
        <end position="2645"/>
    </location>
</feature>
<feature type="region of interest" description="Disordered" evidence="2">
    <location>
        <begin position="1869"/>
        <end position="1899"/>
    </location>
</feature>
<feature type="compositionally biased region" description="Basic and acidic residues" evidence="2">
    <location>
        <begin position="2884"/>
        <end position="2899"/>
    </location>
</feature>
<feature type="compositionally biased region" description="Low complexity" evidence="2">
    <location>
        <begin position="3177"/>
        <end position="3186"/>
    </location>
</feature>
<feature type="compositionally biased region" description="Polar residues" evidence="2">
    <location>
        <begin position="216"/>
        <end position="227"/>
    </location>
</feature>
<feature type="compositionally biased region" description="Polar residues" evidence="2">
    <location>
        <begin position="895"/>
        <end position="910"/>
    </location>
</feature>
<feature type="compositionally biased region" description="Polar residues" evidence="2">
    <location>
        <begin position="1437"/>
        <end position="1468"/>
    </location>
</feature>
<feature type="compositionally biased region" description="Pro residues" evidence="2">
    <location>
        <begin position="2264"/>
        <end position="2278"/>
    </location>
</feature>
<feature type="compositionally biased region" description="Low complexity" evidence="2">
    <location>
        <begin position="1871"/>
        <end position="1883"/>
    </location>
</feature>
<feature type="compositionally biased region" description="Polar residues" evidence="2">
    <location>
        <begin position="337"/>
        <end position="351"/>
    </location>
</feature>
<feature type="compositionally biased region" description="Pro residues" evidence="2">
    <location>
        <begin position="2570"/>
        <end position="2582"/>
    </location>
</feature>
<feature type="region of interest" description="Disordered" evidence="2">
    <location>
        <begin position="325"/>
        <end position="384"/>
    </location>
</feature>
<evidence type="ECO:0008006" key="5">
    <source>
        <dbReference type="Google" id="ProtNLM"/>
    </source>
</evidence>
<feature type="coiled-coil region" evidence="1">
    <location>
        <begin position="1826"/>
        <end position="1856"/>
    </location>
</feature>
<dbReference type="SUPFAM" id="SSF50729">
    <property type="entry name" value="PH domain-like"/>
    <property type="match status" value="1"/>
</dbReference>
<feature type="compositionally biased region" description="Low complexity" evidence="2">
    <location>
        <begin position="1946"/>
        <end position="1975"/>
    </location>
</feature>
<feature type="compositionally biased region" description="Basic and acidic residues" evidence="2">
    <location>
        <begin position="3440"/>
        <end position="3453"/>
    </location>
</feature>
<feature type="compositionally biased region" description="Gly residues" evidence="2">
    <location>
        <begin position="4052"/>
        <end position="4074"/>
    </location>
</feature>
<feature type="compositionally biased region" description="Polar residues" evidence="2">
    <location>
        <begin position="179"/>
        <end position="190"/>
    </location>
</feature>
<feature type="compositionally biased region" description="Polar residues" evidence="2">
    <location>
        <begin position="673"/>
        <end position="682"/>
    </location>
</feature>
<feature type="compositionally biased region" description="Basic and acidic residues" evidence="2">
    <location>
        <begin position="3675"/>
        <end position="3741"/>
    </location>
</feature>
<feature type="compositionally biased region" description="Basic residues" evidence="2">
    <location>
        <begin position="834"/>
        <end position="845"/>
    </location>
</feature>
<name>A0AAV5ANT0_9AGAM</name>
<feature type="compositionally biased region" description="Low complexity" evidence="2">
    <location>
        <begin position="1661"/>
        <end position="1673"/>
    </location>
</feature>
<evidence type="ECO:0000313" key="4">
    <source>
        <dbReference type="Proteomes" id="UP001050691"/>
    </source>
</evidence>
<feature type="coiled-coil region" evidence="1">
    <location>
        <begin position="3776"/>
        <end position="3835"/>
    </location>
</feature>
<feature type="region of interest" description="Disordered" evidence="2">
    <location>
        <begin position="93"/>
        <end position="233"/>
    </location>
</feature>
<accession>A0AAV5ANT0</accession>
<keyword evidence="4" id="KW-1185">Reference proteome</keyword>
<feature type="compositionally biased region" description="Low complexity" evidence="2">
    <location>
        <begin position="846"/>
        <end position="856"/>
    </location>
</feature>
<feature type="compositionally biased region" description="Low complexity" evidence="2">
    <location>
        <begin position="3054"/>
        <end position="3064"/>
    </location>
</feature>
<feature type="compositionally biased region" description="Polar residues" evidence="2">
    <location>
        <begin position="1650"/>
        <end position="1660"/>
    </location>
</feature>
<feature type="compositionally biased region" description="Polar residues" evidence="2">
    <location>
        <begin position="752"/>
        <end position="777"/>
    </location>
</feature>
<feature type="compositionally biased region" description="Low complexity" evidence="2">
    <location>
        <begin position="2959"/>
        <end position="2971"/>
    </location>
</feature>
<feature type="compositionally biased region" description="Pro residues" evidence="2">
    <location>
        <begin position="4180"/>
        <end position="4190"/>
    </location>
</feature>
<feature type="compositionally biased region" description="Low complexity" evidence="2">
    <location>
        <begin position="2900"/>
        <end position="2919"/>
    </location>
</feature>
<feature type="compositionally biased region" description="Basic and acidic residues" evidence="2">
    <location>
        <begin position="3749"/>
        <end position="3771"/>
    </location>
</feature>
<feature type="compositionally biased region" description="Low complexity" evidence="2">
    <location>
        <begin position="4136"/>
        <end position="4148"/>
    </location>
</feature>
<feature type="compositionally biased region" description="Polar residues" evidence="2">
    <location>
        <begin position="257"/>
        <end position="267"/>
    </location>
</feature>
<feature type="compositionally biased region" description="Polar residues" evidence="2">
    <location>
        <begin position="1"/>
        <end position="25"/>
    </location>
</feature>
<feature type="compositionally biased region" description="Low complexity" evidence="2">
    <location>
        <begin position="3128"/>
        <end position="3139"/>
    </location>
</feature>
<feature type="region of interest" description="Disordered" evidence="2">
    <location>
        <begin position="1414"/>
        <end position="1750"/>
    </location>
</feature>
<feature type="compositionally biased region" description="Low complexity" evidence="2">
    <location>
        <begin position="1693"/>
        <end position="1714"/>
    </location>
</feature>
<keyword evidence="1" id="KW-0175">Coiled coil</keyword>
<feature type="compositionally biased region" description="Basic residues" evidence="2">
    <location>
        <begin position="2864"/>
        <end position="2873"/>
    </location>
</feature>
<feature type="region of interest" description="Disordered" evidence="2">
    <location>
        <begin position="1776"/>
        <end position="1801"/>
    </location>
</feature>
<feature type="region of interest" description="Disordered" evidence="2">
    <location>
        <begin position="1"/>
        <end position="41"/>
    </location>
</feature>
<feature type="compositionally biased region" description="Polar residues" evidence="2">
    <location>
        <begin position="3256"/>
        <end position="3265"/>
    </location>
</feature>
<organism evidence="3 4">
    <name type="scientific">Clathrus columnatus</name>
    <dbReference type="NCBI Taxonomy" id="1419009"/>
    <lineage>
        <taxon>Eukaryota</taxon>
        <taxon>Fungi</taxon>
        <taxon>Dikarya</taxon>
        <taxon>Basidiomycota</taxon>
        <taxon>Agaricomycotina</taxon>
        <taxon>Agaricomycetes</taxon>
        <taxon>Phallomycetidae</taxon>
        <taxon>Phallales</taxon>
        <taxon>Clathraceae</taxon>
        <taxon>Clathrus</taxon>
    </lineage>
</organism>
<feature type="compositionally biased region" description="Low complexity" evidence="2">
    <location>
        <begin position="1469"/>
        <end position="1494"/>
    </location>
</feature>
<feature type="compositionally biased region" description="Low complexity" evidence="2">
    <location>
        <begin position="1722"/>
        <end position="1748"/>
    </location>
</feature>
<feature type="region of interest" description="Disordered" evidence="2">
    <location>
        <begin position="533"/>
        <end position="578"/>
    </location>
</feature>
<feature type="region of interest" description="Disordered" evidence="2">
    <location>
        <begin position="1936"/>
        <end position="1983"/>
    </location>
</feature>
<feature type="compositionally biased region" description="Low complexity" evidence="2">
    <location>
        <begin position="3075"/>
        <end position="3109"/>
    </location>
</feature>
<feature type="compositionally biased region" description="Polar residues" evidence="2">
    <location>
        <begin position="2843"/>
        <end position="2855"/>
    </location>
</feature>
<evidence type="ECO:0000256" key="1">
    <source>
        <dbReference type="SAM" id="Coils"/>
    </source>
</evidence>
<feature type="compositionally biased region" description="Basic and acidic residues" evidence="2">
    <location>
        <begin position="3113"/>
        <end position="3123"/>
    </location>
</feature>
<feature type="region of interest" description="Disordered" evidence="2">
    <location>
        <begin position="4042"/>
        <end position="4203"/>
    </location>
</feature>
<feature type="compositionally biased region" description="Low complexity" evidence="2">
    <location>
        <begin position="1602"/>
        <end position="1614"/>
    </location>
</feature>
<feature type="compositionally biased region" description="Low complexity" evidence="2">
    <location>
        <begin position="2236"/>
        <end position="2263"/>
    </location>
</feature>
<feature type="compositionally biased region" description="Polar residues" evidence="2">
    <location>
        <begin position="1379"/>
        <end position="1393"/>
    </location>
</feature>
<dbReference type="Proteomes" id="UP001050691">
    <property type="component" value="Unassembled WGS sequence"/>
</dbReference>
<feature type="compositionally biased region" description="Polar residues" evidence="2">
    <location>
        <begin position="2169"/>
        <end position="2184"/>
    </location>
</feature>
<feature type="compositionally biased region" description="Low complexity" evidence="2">
    <location>
        <begin position="789"/>
        <end position="833"/>
    </location>
</feature>
<feature type="region of interest" description="Disordered" evidence="2">
    <location>
        <begin position="2503"/>
        <end position="3771"/>
    </location>
</feature>
<feature type="compositionally biased region" description="Low complexity" evidence="2">
    <location>
        <begin position="2662"/>
        <end position="2674"/>
    </location>
</feature>
<feature type="region of interest" description="Disordered" evidence="2">
    <location>
        <begin position="671"/>
        <end position="910"/>
    </location>
</feature>
<feature type="compositionally biased region" description="Basic and acidic residues" evidence="2">
    <location>
        <begin position="2751"/>
        <end position="2771"/>
    </location>
</feature>